<evidence type="ECO:0000313" key="1">
    <source>
        <dbReference type="EMBL" id="SEA89848.1"/>
    </source>
</evidence>
<dbReference type="InterPro" id="IPR025612">
    <property type="entry name" value="YqjK"/>
</dbReference>
<proteinExistence type="predicted"/>
<reference evidence="1 2" key="1">
    <citation type="submission" date="2016-10" db="EMBL/GenBank/DDBJ databases">
        <authorList>
            <person name="de Groot N.N."/>
        </authorList>
    </citation>
    <scope>NUCLEOTIDE SEQUENCE [LARGE SCALE GENOMIC DNA]</scope>
    <source>
        <strain evidence="1 2">ATCC 29281</strain>
    </source>
</reference>
<keyword evidence="2" id="KW-1185">Reference proteome</keyword>
<evidence type="ECO:0000313" key="2">
    <source>
        <dbReference type="Proteomes" id="UP000187280"/>
    </source>
</evidence>
<dbReference type="AlphaFoldDB" id="A0A1H4EZ03"/>
<name>A0A1H4EZ03_9GAMM</name>
<dbReference type="Pfam" id="PF13997">
    <property type="entry name" value="YqjK"/>
    <property type="match status" value="1"/>
</dbReference>
<sequence length="95" mass="10957">MSRKRYLAQEKARLVSLIHQQRIELVSEKRQWLEATKSCDRYWQKLVGMRNYLIAGAGFIAVVSLRRPGRLLKVARKAAGVWGAIKLVRNILPRA</sequence>
<protein>
    <submittedName>
        <fullName evidence="1">YqjK-like protein</fullName>
    </submittedName>
</protein>
<dbReference type="EMBL" id="FNQS01000011">
    <property type="protein sequence ID" value="SEA89848.1"/>
    <property type="molecule type" value="Genomic_DNA"/>
</dbReference>
<dbReference type="eggNOG" id="ENOG5032ZVT">
    <property type="taxonomic scope" value="Bacteria"/>
</dbReference>
<dbReference type="STRING" id="71657.SAMN02982996_02820"/>
<gene>
    <name evidence="1" type="ORF">SAMN02982996_02820</name>
</gene>
<accession>A0A1H4EZ03</accession>
<dbReference type="GeneID" id="97765663"/>
<dbReference type="RefSeq" id="WP_026742055.1">
    <property type="nucleotide sequence ID" value="NZ_FNQS01000011.1"/>
</dbReference>
<organism evidence="1 2">
    <name type="scientific">Lonsdalea quercina</name>
    <dbReference type="NCBI Taxonomy" id="71657"/>
    <lineage>
        <taxon>Bacteria</taxon>
        <taxon>Pseudomonadati</taxon>
        <taxon>Pseudomonadota</taxon>
        <taxon>Gammaproteobacteria</taxon>
        <taxon>Enterobacterales</taxon>
        <taxon>Pectobacteriaceae</taxon>
        <taxon>Lonsdalea</taxon>
    </lineage>
</organism>
<dbReference type="Proteomes" id="UP000187280">
    <property type="component" value="Unassembled WGS sequence"/>
</dbReference>